<evidence type="ECO:0000313" key="6">
    <source>
        <dbReference type="Proteomes" id="UP001219933"/>
    </source>
</evidence>
<reference evidence="5" key="1">
    <citation type="submission" date="2023-03" db="EMBL/GenBank/DDBJ databases">
        <title>Mating type loci evolution in Malassezia.</title>
        <authorList>
            <person name="Coelho M.A."/>
        </authorList>
    </citation>
    <scope>NUCLEOTIDE SEQUENCE</scope>
    <source>
        <strain evidence="5">CBS 11721</strain>
    </source>
</reference>
<protein>
    <submittedName>
        <fullName evidence="5">Ankyrin-repeat protein</fullName>
    </submittedName>
</protein>
<dbReference type="SUPFAM" id="SSF48403">
    <property type="entry name" value="Ankyrin repeat"/>
    <property type="match status" value="1"/>
</dbReference>
<dbReference type="Proteomes" id="UP001219933">
    <property type="component" value="Chromosome 5"/>
</dbReference>
<evidence type="ECO:0000256" key="3">
    <source>
        <dbReference type="PROSITE-ProRule" id="PRU00023"/>
    </source>
</evidence>
<evidence type="ECO:0000256" key="4">
    <source>
        <dbReference type="SAM" id="MobiDB-lite"/>
    </source>
</evidence>
<dbReference type="InterPro" id="IPR051637">
    <property type="entry name" value="Ank_repeat_dom-contain_49"/>
</dbReference>
<keyword evidence="6" id="KW-1185">Reference proteome</keyword>
<feature type="repeat" description="ANK" evidence="3">
    <location>
        <begin position="194"/>
        <end position="215"/>
    </location>
</feature>
<evidence type="ECO:0000256" key="2">
    <source>
        <dbReference type="ARBA" id="ARBA00023043"/>
    </source>
</evidence>
<dbReference type="PANTHER" id="PTHR24180:SF45">
    <property type="entry name" value="POLY [ADP-RIBOSE] POLYMERASE TANKYRASE"/>
    <property type="match status" value="1"/>
</dbReference>
<feature type="region of interest" description="Disordered" evidence="4">
    <location>
        <begin position="174"/>
        <end position="193"/>
    </location>
</feature>
<dbReference type="PANTHER" id="PTHR24180">
    <property type="entry name" value="CYCLIN-DEPENDENT KINASE INHIBITOR 2C-RELATED"/>
    <property type="match status" value="1"/>
</dbReference>
<dbReference type="Gene3D" id="1.25.40.20">
    <property type="entry name" value="Ankyrin repeat-containing domain"/>
    <property type="match status" value="3"/>
</dbReference>
<dbReference type="InterPro" id="IPR036770">
    <property type="entry name" value="Ankyrin_rpt-contain_sf"/>
</dbReference>
<proteinExistence type="predicted"/>
<dbReference type="Pfam" id="PF00023">
    <property type="entry name" value="Ank"/>
    <property type="match status" value="1"/>
</dbReference>
<dbReference type="AlphaFoldDB" id="A0AAF0EYH3"/>
<gene>
    <name evidence="5" type="primary">NAS6</name>
    <name evidence="5" type="ORF">MCUN1_003464</name>
</gene>
<organism evidence="5 6">
    <name type="scientific">Malassezia cuniculi</name>
    <dbReference type="NCBI Taxonomy" id="948313"/>
    <lineage>
        <taxon>Eukaryota</taxon>
        <taxon>Fungi</taxon>
        <taxon>Dikarya</taxon>
        <taxon>Basidiomycota</taxon>
        <taxon>Ustilaginomycotina</taxon>
        <taxon>Malasseziomycetes</taxon>
        <taxon>Malasseziales</taxon>
        <taxon>Malasseziaceae</taxon>
        <taxon>Malassezia</taxon>
    </lineage>
</organism>
<dbReference type="SMART" id="SM00248">
    <property type="entry name" value="ANK"/>
    <property type="match status" value="4"/>
</dbReference>
<dbReference type="EMBL" id="CP119881">
    <property type="protein sequence ID" value="WFD36581.1"/>
    <property type="molecule type" value="Genomic_DNA"/>
</dbReference>
<dbReference type="PROSITE" id="PS50297">
    <property type="entry name" value="ANK_REP_REGION"/>
    <property type="match status" value="2"/>
</dbReference>
<evidence type="ECO:0000256" key="1">
    <source>
        <dbReference type="ARBA" id="ARBA00022737"/>
    </source>
</evidence>
<dbReference type="InterPro" id="IPR002110">
    <property type="entry name" value="Ankyrin_rpt"/>
</dbReference>
<dbReference type="PRINTS" id="PR01415">
    <property type="entry name" value="ANKYRIN"/>
</dbReference>
<evidence type="ECO:0000313" key="5">
    <source>
        <dbReference type="EMBL" id="WFD36581.1"/>
    </source>
</evidence>
<keyword evidence="2 3" id="KW-0040">ANK repeat</keyword>
<name>A0AAF0EYH3_9BASI</name>
<accession>A0AAF0EYH3</accession>
<feature type="repeat" description="ANK" evidence="3">
    <location>
        <begin position="118"/>
        <end position="150"/>
    </location>
</feature>
<keyword evidence="1" id="KW-0677">Repeat</keyword>
<dbReference type="Pfam" id="PF12796">
    <property type="entry name" value="Ank_2"/>
    <property type="match status" value="2"/>
</dbReference>
<dbReference type="PROSITE" id="PS50088">
    <property type="entry name" value="ANK_REPEAT"/>
    <property type="match status" value="2"/>
</dbReference>
<sequence>MDDSLHKLVSEGASSVLTGDVNGALRYLAEHHPSAEQLNKRDGDGRTVLQWAATSNDRVELVRELLAVPGVAVDSADAAGWTPLMSASSAGASRVVEELLKQCVCADSGANPSVGNVRRITPLHYAASKGHVDIVRQLLAAGADVNALDGAKQRPIHRAATAGQNAVLRVLLAPPPRTDGTPHQATRVNPADRLGNTPLHLAIESGHGETAAILIGEAHVDRNRANADGQRPEDLEGVGGQEHRRLLGMLSERFGPLT</sequence>